<reference evidence="1 2" key="1">
    <citation type="journal article" date="2019" name="Sci. Rep.">
        <title>Orb-weaving spider Araneus ventricosus genome elucidates the spidroin gene catalogue.</title>
        <authorList>
            <person name="Kono N."/>
            <person name="Nakamura H."/>
            <person name="Ohtoshi R."/>
            <person name="Moran D.A.P."/>
            <person name="Shinohara A."/>
            <person name="Yoshida Y."/>
            <person name="Fujiwara M."/>
            <person name="Mori M."/>
            <person name="Tomita M."/>
            <person name="Arakawa K."/>
        </authorList>
    </citation>
    <scope>NUCLEOTIDE SEQUENCE [LARGE SCALE GENOMIC DNA]</scope>
</reference>
<sequence>MTPRFPRASKDQRISNKYEAHIVQCHPRRCLTSASQLFHSTCSRHRSHSPCVGAGLAGPCLKNNTLIIRCFLLPDISASLSIKSDISLVISALGKSP</sequence>
<accession>A0A4Y2BPW6</accession>
<dbReference type="Proteomes" id="UP000499080">
    <property type="component" value="Unassembled WGS sequence"/>
</dbReference>
<organism evidence="1 2">
    <name type="scientific">Araneus ventricosus</name>
    <name type="common">Orbweaver spider</name>
    <name type="synonym">Epeira ventricosa</name>
    <dbReference type="NCBI Taxonomy" id="182803"/>
    <lineage>
        <taxon>Eukaryota</taxon>
        <taxon>Metazoa</taxon>
        <taxon>Ecdysozoa</taxon>
        <taxon>Arthropoda</taxon>
        <taxon>Chelicerata</taxon>
        <taxon>Arachnida</taxon>
        <taxon>Araneae</taxon>
        <taxon>Araneomorphae</taxon>
        <taxon>Entelegynae</taxon>
        <taxon>Araneoidea</taxon>
        <taxon>Araneidae</taxon>
        <taxon>Araneus</taxon>
    </lineage>
</organism>
<dbReference type="AlphaFoldDB" id="A0A4Y2BPW6"/>
<evidence type="ECO:0000313" key="2">
    <source>
        <dbReference type="Proteomes" id="UP000499080"/>
    </source>
</evidence>
<evidence type="ECO:0000313" key="1">
    <source>
        <dbReference type="EMBL" id="GBL94108.1"/>
    </source>
</evidence>
<dbReference type="EMBL" id="BGPR01000099">
    <property type="protein sequence ID" value="GBL94108.1"/>
    <property type="molecule type" value="Genomic_DNA"/>
</dbReference>
<protein>
    <submittedName>
        <fullName evidence="1">Uncharacterized protein</fullName>
    </submittedName>
</protein>
<gene>
    <name evidence="1" type="ORF">AVEN_185062_1</name>
</gene>
<comment type="caution">
    <text evidence="1">The sequence shown here is derived from an EMBL/GenBank/DDBJ whole genome shotgun (WGS) entry which is preliminary data.</text>
</comment>
<name>A0A4Y2BPW6_ARAVE</name>
<proteinExistence type="predicted"/>
<keyword evidence="2" id="KW-1185">Reference proteome</keyword>